<organism evidence="2 3">
    <name type="scientific">Aspergillus novofumigatus (strain IBT 16806)</name>
    <dbReference type="NCBI Taxonomy" id="1392255"/>
    <lineage>
        <taxon>Eukaryota</taxon>
        <taxon>Fungi</taxon>
        <taxon>Dikarya</taxon>
        <taxon>Ascomycota</taxon>
        <taxon>Pezizomycotina</taxon>
        <taxon>Eurotiomycetes</taxon>
        <taxon>Eurotiomycetidae</taxon>
        <taxon>Eurotiales</taxon>
        <taxon>Aspergillaceae</taxon>
        <taxon>Aspergillus</taxon>
        <taxon>Aspergillus subgen. Fumigati</taxon>
    </lineage>
</organism>
<sequence length="254" mass="28241">MPSPLRIAVLECDAPPADSNARYGGYHGVFSLLLKESARALGQRERLDPETGLDISRWDVVYAQEYPRLEDVDAILLTGSKYNSFDDDPWILKLVEYTKRAIDDQRVKILGVCYGHQIIGRALGSKVGRSDAGWEVAVCDVDLSEEGKKLFGKDKLHIQQMHRDIVFDYPPNVVPLGSSPRCAIQGMYRPGHFITVQGHPEFREDIVSEVVKLRTSTGIFSKEQGEDALSRAGKDHDGVAIGVAFLKFLLGDIQ</sequence>
<dbReference type="EMBL" id="MSZS01000002">
    <property type="protein sequence ID" value="PKX97385.1"/>
    <property type="molecule type" value="Genomic_DNA"/>
</dbReference>
<gene>
    <name evidence="2" type="ORF">P174DRAFT_439161</name>
</gene>
<dbReference type="OMA" id="VERNAKW"/>
<dbReference type="GO" id="GO:0005829">
    <property type="term" value="C:cytosol"/>
    <property type="evidence" value="ECO:0007669"/>
    <property type="project" value="TreeGrafter"/>
</dbReference>
<comment type="caution">
    <text evidence="2">The sequence shown here is derived from an EMBL/GenBank/DDBJ whole genome shotgun (WGS) entry which is preliminary data.</text>
</comment>
<evidence type="ECO:0000313" key="3">
    <source>
        <dbReference type="Proteomes" id="UP000234474"/>
    </source>
</evidence>
<keyword evidence="3" id="KW-1185">Reference proteome</keyword>
<evidence type="ECO:0000259" key="1">
    <source>
        <dbReference type="Pfam" id="PF00117"/>
    </source>
</evidence>
<dbReference type="FunFam" id="3.40.50.880:FF:000078">
    <property type="entry name" value="GMP synthase"/>
    <property type="match status" value="1"/>
</dbReference>
<dbReference type="RefSeq" id="XP_024685980.1">
    <property type="nucleotide sequence ID" value="XM_024826729.1"/>
</dbReference>
<protein>
    <submittedName>
        <fullName evidence="2">Putative class I glutamine amidotransferase</fullName>
    </submittedName>
</protein>
<dbReference type="GO" id="GO:0005634">
    <property type="term" value="C:nucleus"/>
    <property type="evidence" value="ECO:0007669"/>
    <property type="project" value="TreeGrafter"/>
</dbReference>
<dbReference type="PROSITE" id="PS51273">
    <property type="entry name" value="GATASE_TYPE_1"/>
    <property type="match status" value="1"/>
</dbReference>
<dbReference type="GO" id="GO:0016740">
    <property type="term" value="F:transferase activity"/>
    <property type="evidence" value="ECO:0007669"/>
    <property type="project" value="UniProtKB-KW"/>
</dbReference>
<keyword evidence="2" id="KW-0315">Glutamine amidotransferase</keyword>
<dbReference type="SUPFAM" id="SSF52317">
    <property type="entry name" value="Class I glutamine amidotransferase-like"/>
    <property type="match status" value="1"/>
</dbReference>
<dbReference type="InterPro" id="IPR017926">
    <property type="entry name" value="GATASE"/>
</dbReference>
<proteinExistence type="predicted"/>
<dbReference type="Pfam" id="PF00117">
    <property type="entry name" value="GATase"/>
    <property type="match status" value="1"/>
</dbReference>
<dbReference type="Proteomes" id="UP000234474">
    <property type="component" value="Unassembled WGS sequence"/>
</dbReference>
<dbReference type="OrthoDB" id="92161at2759"/>
<accession>A0A2I1CIC0</accession>
<dbReference type="InterPro" id="IPR044992">
    <property type="entry name" value="ChyE-like"/>
</dbReference>
<dbReference type="CDD" id="cd01741">
    <property type="entry name" value="GATase1_1"/>
    <property type="match status" value="1"/>
</dbReference>
<dbReference type="Gene3D" id="3.40.50.880">
    <property type="match status" value="1"/>
</dbReference>
<reference evidence="3" key="1">
    <citation type="journal article" date="2018" name="Proc. Natl. Acad. Sci. U.S.A.">
        <title>Linking secondary metabolites to gene clusters through genome sequencing of six diverse Aspergillus species.</title>
        <authorList>
            <person name="Kaerboelling I."/>
            <person name="Vesth T.C."/>
            <person name="Frisvad J.C."/>
            <person name="Nybo J.L."/>
            <person name="Theobald S."/>
            <person name="Kuo A."/>
            <person name="Bowyer P."/>
            <person name="Matsuda Y."/>
            <person name="Mondo S."/>
            <person name="Lyhne E.K."/>
            <person name="Kogle M.E."/>
            <person name="Clum A."/>
            <person name="Lipzen A."/>
            <person name="Salamov A."/>
            <person name="Ngan C.Y."/>
            <person name="Daum C."/>
            <person name="Chiniquy J."/>
            <person name="Barry K."/>
            <person name="LaButti K."/>
            <person name="Haridas S."/>
            <person name="Simmons B.A."/>
            <person name="Magnuson J.K."/>
            <person name="Mortensen U.H."/>
            <person name="Larsen T.O."/>
            <person name="Grigoriev I.V."/>
            <person name="Baker S.E."/>
            <person name="Andersen M.R."/>
        </authorList>
    </citation>
    <scope>NUCLEOTIDE SEQUENCE [LARGE SCALE GENOMIC DNA]</scope>
    <source>
        <strain evidence="3">IBT 16806</strain>
    </source>
</reference>
<keyword evidence="2" id="KW-0808">Transferase</keyword>
<name>A0A2I1CIC0_ASPN1</name>
<dbReference type="GeneID" id="36534054"/>
<dbReference type="PANTHER" id="PTHR42695:SF5">
    <property type="entry name" value="GLUTAMINE AMIDOTRANSFERASE YLR126C-RELATED"/>
    <property type="match status" value="1"/>
</dbReference>
<dbReference type="STRING" id="1392255.A0A2I1CIC0"/>
<dbReference type="PANTHER" id="PTHR42695">
    <property type="entry name" value="GLUTAMINE AMIDOTRANSFERASE YLR126C-RELATED"/>
    <property type="match status" value="1"/>
</dbReference>
<dbReference type="AlphaFoldDB" id="A0A2I1CIC0"/>
<evidence type="ECO:0000313" key="2">
    <source>
        <dbReference type="EMBL" id="PKX97385.1"/>
    </source>
</evidence>
<feature type="domain" description="Glutamine amidotransferase" evidence="1">
    <location>
        <begin position="68"/>
        <end position="203"/>
    </location>
</feature>
<dbReference type="InterPro" id="IPR029062">
    <property type="entry name" value="Class_I_gatase-like"/>
</dbReference>
<dbReference type="VEuPathDB" id="FungiDB:P174DRAFT_439161"/>